<dbReference type="Pfam" id="PF01497">
    <property type="entry name" value="Peripla_BP_2"/>
    <property type="match status" value="1"/>
</dbReference>
<keyword evidence="4" id="KW-0408">Iron</keyword>
<dbReference type="OrthoDB" id="63946at2"/>
<keyword evidence="6" id="KW-1133">Transmembrane helix</keyword>
<evidence type="ECO:0000256" key="1">
    <source>
        <dbReference type="ARBA" id="ARBA00004196"/>
    </source>
</evidence>
<evidence type="ECO:0000256" key="4">
    <source>
        <dbReference type="ARBA" id="ARBA00022496"/>
    </source>
</evidence>
<dbReference type="Gene3D" id="3.40.50.1980">
    <property type="entry name" value="Nitrogenase molybdenum iron protein domain"/>
    <property type="match status" value="2"/>
</dbReference>
<proteinExistence type="inferred from homology"/>
<dbReference type="Proteomes" id="UP000217343">
    <property type="component" value="Chromosome"/>
</dbReference>
<keyword evidence="9" id="KW-1185">Reference proteome</keyword>
<keyword evidence="6" id="KW-0472">Membrane</keyword>
<feature type="transmembrane region" description="Helical" evidence="6">
    <location>
        <begin position="9"/>
        <end position="28"/>
    </location>
</feature>
<dbReference type="SUPFAM" id="SSF53807">
    <property type="entry name" value="Helical backbone' metal receptor"/>
    <property type="match status" value="1"/>
</dbReference>
<dbReference type="GO" id="GO:1901678">
    <property type="term" value="P:iron coordination entity transport"/>
    <property type="evidence" value="ECO:0007669"/>
    <property type="project" value="UniProtKB-ARBA"/>
</dbReference>
<evidence type="ECO:0000256" key="2">
    <source>
        <dbReference type="ARBA" id="ARBA00008814"/>
    </source>
</evidence>
<dbReference type="InterPro" id="IPR002491">
    <property type="entry name" value="ABC_transptr_periplasmic_BD"/>
</dbReference>
<comment type="similarity">
    <text evidence="2">Belongs to the bacterial solute-binding protein 8 family.</text>
</comment>
<reference evidence="8 9" key="1">
    <citation type="submission" date="2017-06" db="EMBL/GenBank/DDBJ databases">
        <title>Sequencing and comparative analysis of myxobacterial genomes.</title>
        <authorList>
            <person name="Rupp O."/>
            <person name="Goesmann A."/>
            <person name="Sogaard-Andersen L."/>
        </authorList>
    </citation>
    <scope>NUCLEOTIDE SEQUENCE [LARGE SCALE GENOMIC DNA]</scope>
    <source>
        <strain evidence="8 9">DSM 14697</strain>
    </source>
</reference>
<accession>A0A250JMM9</accession>
<comment type="subcellular location">
    <subcellularLocation>
        <location evidence="1">Cell envelope</location>
    </subcellularLocation>
</comment>
<feature type="domain" description="Fe/B12 periplasmic-binding" evidence="7">
    <location>
        <begin position="70"/>
        <end position="332"/>
    </location>
</feature>
<dbReference type="InterPro" id="IPR051313">
    <property type="entry name" value="Bact_iron-sidero_bind"/>
</dbReference>
<keyword evidence="3" id="KW-0813">Transport</keyword>
<dbReference type="KEGG" id="mmas:MYMAC_000699"/>
<evidence type="ECO:0000256" key="5">
    <source>
        <dbReference type="ARBA" id="ARBA00022729"/>
    </source>
</evidence>
<dbReference type="AlphaFoldDB" id="A0A250JMM9"/>
<dbReference type="PANTHER" id="PTHR30532">
    <property type="entry name" value="IRON III DICITRATE-BINDING PERIPLASMIC PROTEIN"/>
    <property type="match status" value="1"/>
</dbReference>
<dbReference type="RefSeq" id="WP_095957037.1">
    <property type="nucleotide sequence ID" value="NZ_CP022203.1"/>
</dbReference>
<organism evidence="8 9">
    <name type="scientific">Corallococcus macrosporus DSM 14697</name>
    <dbReference type="NCBI Taxonomy" id="1189310"/>
    <lineage>
        <taxon>Bacteria</taxon>
        <taxon>Pseudomonadati</taxon>
        <taxon>Myxococcota</taxon>
        <taxon>Myxococcia</taxon>
        <taxon>Myxococcales</taxon>
        <taxon>Cystobacterineae</taxon>
        <taxon>Myxococcaceae</taxon>
        <taxon>Corallococcus</taxon>
    </lineage>
</organism>
<evidence type="ECO:0000256" key="6">
    <source>
        <dbReference type="SAM" id="Phobius"/>
    </source>
</evidence>
<dbReference type="InterPro" id="IPR033870">
    <property type="entry name" value="FatB"/>
</dbReference>
<keyword evidence="4" id="KW-0410">Iron transport</keyword>
<dbReference type="PANTHER" id="PTHR30532:SF28">
    <property type="entry name" value="PETROBACTIN-BINDING PROTEIN YCLQ"/>
    <property type="match status" value="1"/>
</dbReference>
<dbReference type="PROSITE" id="PS50983">
    <property type="entry name" value="FE_B12_PBP"/>
    <property type="match status" value="1"/>
</dbReference>
<dbReference type="EMBL" id="CP022203">
    <property type="protein sequence ID" value="ATB45115.1"/>
    <property type="molecule type" value="Genomic_DNA"/>
</dbReference>
<name>A0A250JMM9_9BACT</name>
<keyword evidence="5" id="KW-0732">Signal</keyword>
<keyword evidence="4" id="KW-0406">Ion transport</keyword>
<keyword evidence="6" id="KW-0812">Transmembrane</keyword>
<sequence>MSSSNRRSFPLFALLSVVVVLAVLWVGVKFQRPTEPEPGQASLAVRAAAPEGRTVTHGQGTTVVPLNPKRVVVFDLVALDILQALEVDVYGVAAPPFPPHLARFSDAARYPRMGTLFEPDYEALQAARPDLIISGGRSSAKYANLSRIAPTLDVPMSGKDYIASVIANTELLARAFGKEEQARALIEALRESVADLQRVTATRGKGLVVLVTGGRMSAYGPGSRFGVIHGDFGVPEAAAGLQASLHGESINAEFIREKNPDWLFVIDRDAATGQNAGNARQVLDNELVRQTTAWQKGQVVYLDPATTYLSGGGIQSVKLLRDQVARAYTQQAQAQQ</sequence>
<dbReference type="GO" id="GO:0030288">
    <property type="term" value="C:outer membrane-bounded periplasmic space"/>
    <property type="evidence" value="ECO:0007669"/>
    <property type="project" value="TreeGrafter"/>
</dbReference>
<evidence type="ECO:0000313" key="8">
    <source>
        <dbReference type="EMBL" id="ATB45115.1"/>
    </source>
</evidence>
<protein>
    <submittedName>
        <fullName evidence="8">Iron ABC transporter substrate-binding protein</fullName>
    </submittedName>
</protein>
<evidence type="ECO:0000313" key="9">
    <source>
        <dbReference type="Proteomes" id="UP000217343"/>
    </source>
</evidence>
<evidence type="ECO:0000256" key="3">
    <source>
        <dbReference type="ARBA" id="ARBA00022448"/>
    </source>
</evidence>
<gene>
    <name evidence="8" type="ORF">MYMAC_000699</name>
</gene>
<evidence type="ECO:0000259" key="7">
    <source>
        <dbReference type="PROSITE" id="PS50983"/>
    </source>
</evidence>
<dbReference type="CDD" id="cd01140">
    <property type="entry name" value="FatB"/>
    <property type="match status" value="1"/>
</dbReference>